<dbReference type="InterPro" id="IPR018484">
    <property type="entry name" value="FGGY_N"/>
</dbReference>
<reference evidence="8" key="1">
    <citation type="submission" date="2018-09" db="EMBL/GenBank/DDBJ databases">
        <title>Chryseolinea sp. KIS68-18 isolated from soil.</title>
        <authorList>
            <person name="Weon H.-Y."/>
            <person name="Kwon S.-W."/>
            <person name="Lee S.A."/>
        </authorList>
    </citation>
    <scope>NUCLEOTIDE SEQUENCE [LARGE SCALE GENOMIC DNA]</scope>
    <source>
        <strain evidence="8">KIS68-18</strain>
    </source>
</reference>
<dbReference type="OrthoDB" id="9805576at2"/>
<comment type="similarity">
    <text evidence="1 4">Belongs to the FGGY kinase family.</text>
</comment>
<protein>
    <submittedName>
        <fullName evidence="7">Gluconokinase</fullName>
    </submittedName>
</protein>
<dbReference type="InterPro" id="IPR043129">
    <property type="entry name" value="ATPase_NBD"/>
</dbReference>
<accession>A0A385SWW5</accession>
<evidence type="ECO:0000313" key="8">
    <source>
        <dbReference type="Proteomes" id="UP000266183"/>
    </source>
</evidence>
<dbReference type="GO" id="GO:0016301">
    <property type="term" value="F:kinase activity"/>
    <property type="evidence" value="ECO:0007669"/>
    <property type="project" value="UniProtKB-KW"/>
</dbReference>
<dbReference type="PANTHER" id="PTHR43095">
    <property type="entry name" value="SUGAR KINASE"/>
    <property type="match status" value="1"/>
</dbReference>
<keyword evidence="3 4" id="KW-0418">Kinase</keyword>
<dbReference type="PIRSF" id="PIRSF000538">
    <property type="entry name" value="GlpK"/>
    <property type="match status" value="1"/>
</dbReference>
<dbReference type="CDD" id="cd07770">
    <property type="entry name" value="ASKHA_NBD_FGGY_GntK"/>
    <property type="match status" value="1"/>
</dbReference>
<keyword evidence="2 4" id="KW-0808">Transferase</keyword>
<dbReference type="EMBL" id="CP032382">
    <property type="protein sequence ID" value="AYB34801.1"/>
    <property type="molecule type" value="Genomic_DNA"/>
</dbReference>
<evidence type="ECO:0000259" key="5">
    <source>
        <dbReference type="Pfam" id="PF00370"/>
    </source>
</evidence>
<dbReference type="Pfam" id="PF02782">
    <property type="entry name" value="FGGY_C"/>
    <property type="match status" value="1"/>
</dbReference>
<dbReference type="PROSITE" id="PS00445">
    <property type="entry name" value="FGGY_KINASES_2"/>
    <property type="match status" value="1"/>
</dbReference>
<evidence type="ECO:0000256" key="3">
    <source>
        <dbReference type="ARBA" id="ARBA00022777"/>
    </source>
</evidence>
<dbReference type="AlphaFoldDB" id="A0A385SWW5"/>
<dbReference type="KEGG" id="chk:D4L85_31330"/>
<sequence length="498" mass="54739">MKYTIGIDIGTGSTKAVAVDVAGKVLATAQQAYPILTPQPNLSEQQPQLIRQAFVQCILRVLQEVKETPAGIVISSAMHSLILVDAHGEPLMNMITWADNRAAATARQIQQSASGEKIYRQSGTPVHAMTPLSKIVWLKDHQPDLFKAVHKFISIKEYIWYSLFGAFEVDYSIASATGLFNIEELSWNTDSLTLCAITSDQLSKPVPTHHTRTGLAPALSAELAPVATVPFFIGSSDGCMANLGSFAVTPGIAALTIGTSGAIRVASTRPTYNFKAMTFNYRLDEQMFISGGPINNGGYVLKWYAEVFLQRTLASGKDYDALLDGLDDVKAGANGLIFLPYILGERAPIWDSDASGAFFGIRNFHTQAHFTRAVIEGISMALYSIAVAMEKSGLNIERVHVSGGFVHSQAWLQILADVFNKEICLINPEDASALGAAYLGLKSLGLIPDYEVLRSSERVSYRPIKENHERYIKSFRMYERLYENLKDEMEDIQQLRSL</sequence>
<dbReference type="InterPro" id="IPR000577">
    <property type="entry name" value="Carb_kinase_FGGY"/>
</dbReference>
<dbReference type="PROSITE" id="PS00933">
    <property type="entry name" value="FGGY_KINASES_1"/>
    <property type="match status" value="1"/>
</dbReference>
<dbReference type="InterPro" id="IPR018485">
    <property type="entry name" value="FGGY_C"/>
</dbReference>
<dbReference type="PANTHER" id="PTHR43095:SF2">
    <property type="entry name" value="GLUCONOKINASE"/>
    <property type="match status" value="1"/>
</dbReference>
<evidence type="ECO:0000256" key="4">
    <source>
        <dbReference type="RuleBase" id="RU003733"/>
    </source>
</evidence>
<dbReference type="InterPro" id="IPR018483">
    <property type="entry name" value="Carb_kinase_FGGY_CS"/>
</dbReference>
<dbReference type="InterPro" id="IPR050406">
    <property type="entry name" value="FGGY_Carb_Kinase"/>
</dbReference>
<proteinExistence type="inferred from homology"/>
<evidence type="ECO:0000256" key="1">
    <source>
        <dbReference type="ARBA" id="ARBA00009156"/>
    </source>
</evidence>
<dbReference type="GO" id="GO:0005975">
    <property type="term" value="P:carbohydrate metabolic process"/>
    <property type="evidence" value="ECO:0007669"/>
    <property type="project" value="InterPro"/>
</dbReference>
<evidence type="ECO:0000256" key="2">
    <source>
        <dbReference type="ARBA" id="ARBA00022679"/>
    </source>
</evidence>
<dbReference type="Gene3D" id="3.30.420.40">
    <property type="match status" value="2"/>
</dbReference>
<dbReference type="Pfam" id="PF00370">
    <property type="entry name" value="FGGY_N"/>
    <property type="match status" value="1"/>
</dbReference>
<dbReference type="SUPFAM" id="SSF53067">
    <property type="entry name" value="Actin-like ATPase domain"/>
    <property type="match status" value="2"/>
</dbReference>
<feature type="domain" description="Carbohydrate kinase FGGY N-terminal" evidence="5">
    <location>
        <begin position="3"/>
        <end position="244"/>
    </location>
</feature>
<name>A0A385SWW5_9BACT</name>
<gene>
    <name evidence="7" type="ORF">D4L85_31330</name>
</gene>
<feature type="domain" description="Carbohydrate kinase FGGY C-terminal" evidence="6">
    <location>
        <begin position="254"/>
        <end position="441"/>
    </location>
</feature>
<organism evidence="7 8">
    <name type="scientific">Chryseolinea soli</name>
    <dbReference type="NCBI Taxonomy" id="2321403"/>
    <lineage>
        <taxon>Bacteria</taxon>
        <taxon>Pseudomonadati</taxon>
        <taxon>Bacteroidota</taxon>
        <taxon>Cytophagia</taxon>
        <taxon>Cytophagales</taxon>
        <taxon>Fulvivirgaceae</taxon>
        <taxon>Chryseolinea</taxon>
    </lineage>
</organism>
<evidence type="ECO:0000259" key="6">
    <source>
        <dbReference type="Pfam" id="PF02782"/>
    </source>
</evidence>
<keyword evidence="8" id="KW-1185">Reference proteome</keyword>
<dbReference type="Proteomes" id="UP000266183">
    <property type="component" value="Chromosome"/>
</dbReference>
<evidence type="ECO:0000313" key="7">
    <source>
        <dbReference type="EMBL" id="AYB34801.1"/>
    </source>
</evidence>
<dbReference type="RefSeq" id="WP_119758055.1">
    <property type="nucleotide sequence ID" value="NZ_CP032382.1"/>
</dbReference>
<dbReference type="GO" id="GO:0016773">
    <property type="term" value="F:phosphotransferase activity, alcohol group as acceptor"/>
    <property type="evidence" value="ECO:0007669"/>
    <property type="project" value="InterPro"/>
</dbReference>